<dbReference type="InterPro" id="IPR009506">
    <property type="entry name" value="YjiS-like"/>
</dbReference>
<reference evidence="2 3" key="1">
    <citation type="submission" date="2016-10" db="EMBL/GenBank/DDBJ databases">
        <authorList>
            <person name="de Groot N.N."/>
        </authorList>
    </citation>
    <scope>NUCLEOTIDE SEQUENCE [LARGE SCALE GENOMIC DNA]</scope>
    <source>
        <strain evidence="2 3">ATCC 35022</strain>
    </source>
</reference>
<evidence type="ECO:0000259" key="1">
    <source>
        <dbReference type="Pfam" id="PF06568"/>
    </source>
</evidence>
<dbReference type="RefSeq" id="WP_175478587.1">
    <property type="nucleotide sequence ID" value="NZ_FMXQ01000012.1"/>
</dbReference>
<gene>
    <name evidence="2" type="ORF">SAMN02982931_04468</name>
</gene>
<keyword evidence="3" id="KW-1185">Reference proteome</keyword>
<accession>A0A1G6EFZ1</accession>
<protein>
    <recommendedName>
        <fullName evidence="1">YjiS-like domain-containing protein</fullName>
    </recommendedName>
</protein>
<dbReference type="AlphaFoldDB" id="A0A1G6EFZ1"/>
<proteinExistence type="predicted"/>
<dbReference type="Pfam" id="PF06568">
    <property type="entry name" value="YjiS-like"/>
    <property type="match status" value="1"/>
</dbReference>
<organism evidence="2 3">
    <name type="scientific">Bauldia litoralis</name>
    <dbReference type="NCBI Taxonomy" id="665467"/>
    <lineage>
        <taxon>Bacteria</taxon>
        <taxon>Pseudomonadati</taxon>
        <taxon>Pseudomonadota</taxon>
        <taxon>Alphaproteobacteria</taxon>
        <taxon>Hyphomicrobiales</taxon>
        <taxon>Kaistiaceae</taxon>
        <taxon>Bauldia</taxon>
    </lineage>
</organism>
<feature type="domain" description="YjiS-like" evidence="1">
    <location>
        <begin position="33"/>
        <end position="56"/>
    </location>
</feature>
<dbReference type="EMBL" id="FMXQ01000012">
    <property type="protein sequence ID" value="SDB56306.1"/>
    <property type="molecule type" value="Genomic_DNA"/>
</dbReference>
<dbReference type="Proteomes" id="UP000199071">
    <property type="component" value="Unassembled WGS sequence"/>
</dbReference>
<name>A0A1G6EFZ1_9HYPH</name>
<evidence type="ECO:0000313" key="2">
    <source>
        <dbReference type="EMBL" id="SDB56306.1"/>
    </source>
</evidence>
<evidence type="ECO:0000313" key="3">
    <source>
        <dbReference type="Proteomes" id="UP000199071"/>
    </source>
</evidence>
<sequence length="75" mass="8311">MTASNVAFARFHRTGKPGLSLRPVLTGLRLAFHRYAQRRALAAMEPWQLDDLGLTRVAADAEARRPPWAGAARQV</sequence>